<evidence type="ECO:0000256" key="2">
    <source>
        <dbReference type="ARBA" id="ARBA00007637"/>
    </source>
</evidence>
<evidence type="ECO:0000256" key="1">
    <source>
        <dbReference type="ARBA" id="ARBA00005125"/>
    </source>
</evidence>
<keyword evidence="5" id="KW-1185">Reference proteome</keyword>
<gene>
    <name evidence="4" type="ORF">GCM10007877_14290</name>
</gene>
<protein>
    <submittedName>
        <fullName evidence="4">UDP-glucose 4-epimerase</fullName>
    </submittedName>
</protein>
<comment type="pathway">
    <text evidence="1">Bacterial outer membrane biogenesis; LPS O-antigen biosynthesis.</text>
</comment>
<dbReference type="SUPFAM" id="SSF51735">
    <property type="entry name" value="NAD(P)-binding Rossmann-fold domains"/>
    <property type="match status" value="1"/>
</dbReference>
<proteinExistence type="inferred from homology"/>
<dbReference type="Gene3D" id="3.40.50.720">
    <property type="entry name" value="NAD(P)-binding Rossmann-like Domain"/>
    <property type="match status" value="1"/>
</dbReference>
<dbReference type="Pfam" id="PF01370">
    <property type="entry name" value="Epimerase"/>
    <property type="match status" value="1"/>
</dbReference>
<name>A0AA37WM16_9GAMM</name>
<evidence type="ECO:0000313" key="5">
    <source>
        <dbReference type="Proteomes" id="UP001156870"/>
    </source>
</evidence>
<evidence type="ECO:0000259" key="3">
    <source>
        <dbReference type="Pfam" id="PF01370"/>
    </source>
</evidence>
<organism evidence="4 5">
    <name type="scientific">Marinibactrum halimedae</name>
    <dbReference type="NCBI Taxonomy" id="1444977"/>
    <lineage>
        <taxon>Bacteria</taxon>
        <taxon>Pseudomonadati</taxon>
        <taxon>Pseudomonadota</taxon>
        <taxon>Gammaproteobacteria</taxon>
        <taxon>Cellvibrionales</taxon>
        <taxon>Cellvibrionaceae</taxon>
        <taxon>Marinibactrum</taxon>
    </lineage>
</organism>
<dbReference type="PANTHER" id="PTHR43000">
    <property type="entry name" value="DTDP-D-GLUCOSE 4,6-DEHYDRATASE-RELATED"/>
    <property type="match status" value="1"/>
</dbReference>
<dbReference type="InterPro" id="IPR036291">
    <property type="entry name" value="NAD(P)-bd_dom_sf"/>
</dbReference>
<accession>A0AA37WM16</accession>
<comment type="caution">
    <text evidence="4">The sequence shown here is derived from an EMBL/GenBank/DDBJ whole genome shotgun (WGS) entry which is preliminary data.</text>
</comment>
<dbReference type="InterPro" id="IPR001509">
    <property type="entry name" value="Epimerase_deHydtase"/>
</dbReference>
<comment type="similarity">
    <text evidence="2">Belongs to the NAD(P)-dependent epimerase/dehydratase family.</text>
</comment>
<feature type="domain" description="NAD-dependent epimerase/dehydratase" evidence="3">
    <location>
        <begin position="7"/>
        <end position="211"/>
    </location>
</feature>
<reference evidence="4 5" key="1">
    <citation type="journal article" date="2014" name="Int. J. Syst. Evol. Microbiol.">
        <title>Complete genome sequence of Corynebacterium casei LMG S-19264T (=DSM 44701T), isolated from a smear-ripened cheese.</title>
        <authorList>
            <consortium name="US DOE Joint Genome Institute (JGI-PGF)"/>
            <person name="Walter F."/>
            <person name="Albersmeier A."/>
            <person name="Kalinowski J."/>
            <person name="Ruckert C."/>
        </authorList>
    </citation>
    <scope>NUCLEOTIDE SEQUENCE [LARGE SCALE GENOMIC DNA]</scope>
    <source>
        <strain evidence="4 5">NBRC 110095</strain>
    </source>
</reference>
<dbReference type="Proteomes" id="UP001156870">
    <property type="component" value="Unassembled WGS sequence"/>
</dbReference>
<dbReference type="EMBL" id="BSPD01000033">
    <property type="protein sequence ID" value="GLS25715.1"/>
    <property type="molecule type" value="Genomic_DNA"/>
</dbReference>
<evidence type="ECO:0000313" key="4">
    <source>
        <dbReference type="EMBL" id="GLS25715.1"/>
    </source>
</evidence>
<sequence length="272" mass="30011">MPTFKHVAVTGGSGSAGQFVINALLESNIDAVNLDSSEPASHLCPYRKVDITDYHQVFDALEDCDAIIHLATNPEPDINFDDVSDPFRIHTLGCFNVFNAAAALNIRKVVWVSSEKVPTIRIDQQTPKYLSNASAQNGYDLSKRVYENLAEQMHTLYGIDFIGFHATPNYCSSATTTRKSNPWAYTDAHNAAHAAVLALKGNITGSEDFIMAANNTIMRRTDRKKLDVIYPEGVLCEGTNDDESLAKNTKAKKILGFEPKHSWRSVLGMTKN</sequence>
<dbReference type="RefSeq" id="WP_232594277.1">
    <property type="nucleotide sequence ID" value="NZ_BSPD01000033.1"/>
</dbReference>
<dbReference type="AlphaFoldDB" id="A0AA37WM16"/>